<protein>
    <submittedName>
        <fullName evidence="2">Serine/threonine protein phosphatase</fullName>
    </submittedName>
</protein>
<dbReference type="PANTHER" id="PTHR42850:SF7">
    <property type="entry name" value="BIS(5'-NUCLEOSYL)-TETRAPHOSPHATASE PRPE [ASYMMETRICAL]"/>
    <property type="match status" value="1"/>
</dbReference>
<dbReference type="Gene3D" id="3.60.21.10">
    <property type="match status" value="1"/>
</dbReference>
<proteinExistence type="predicted"/>
<dbReference type="GO" id="GO:0005737">
    <property type="term" value="C:cytoplasm"/>
    <property type="evidence" value="ECO:0007669"/>
    <property type="project" value="TreeGrafter"/>
</dbReference>
<dbReference type="GO" id="GO:0016791">
    <property type="term" value="F:phosphatase activity"/>
    <property type="evidence" value="ECO:0007669"/>
    <property type="project" value="TreeGrafter"/>
</dbReference>
<dbReference type="InterPro" id="IPR050126">
    <property type="entry name" value="Ap4A_hydrolase"/>
</dbReference>
<organism evidence="2 3">
    <name type="scientific">Oleispira antarctica</name>
    <dbReference type="NCBI Taxonomy" id="188908"/>
    <lineage>
        <taxon>Bacteria</taxon>
        <taxon>Pseudomonadati</taxon>
        <taxon>Pseudomonadota</taxon>
        <taxon>Gammaproteobacteria</taxon>
        <taxon>Oceanospirillales</taxon>
        <taxon>Oceanospirillaceae</taxon>
        <taxon>Oleispira</taxon>
    </lineage>
</organism>
<comment type="caution">
    <text evidence="2">The sequence shown here is derived from an EMBL/GenBank/DDBJ whole genome shotgun (WGS) entry which is preliminary data.</text>
</comment>
<evidence type="ECO:0000313" key="2">
    <source>
        <dbReference type="EMBL" id="OUS41244.1"/>
    </source>
</evidence>
<dbReference type="AlphaFoldDB" id="A0A1Y5HZC0"/>
<dbReference type="EMBL" id="MABE01000113">
    <property type="protein sequence ID" value="OUS41244.1"/>
    <property type="molecule type" value="Genomic_DNA"/>
</dbReference>
<dbReference type="InterPro" id="IPR029052">
    <property type="entry name" value="Metallo-depent_PP-like"/>
</dbReference>
<dbReference type="Pfam" id="PF00149">
    <property type="entry name" value="Metallophos"/>
    <property type="match status" value="1"/>
</dbReference>
<gene>
    <name evidence="2" type="ORF">A9R00_01915</name>
</gene>
<feature type="domain" description="Calcineurin-like phosphoesterase" evidence="1">
    <location>
        <begin position="7"/>
        <end position="136"/>
    </location>
</feature>
<reference evidence="3" key="1">
    <citation type="journal article" date="2017" name="Proc. Natl. Acad. Sci. U.S.A.">
        <title>Simulation of Deepwater Horizon oil plume reveals substrate specialization within a complex community of hydrocarbon degraders.</title>
        <authorList>
            <person name="Hu P."/>
            <person name="Dubinsky E.A."/>
            <person name="Probst A.J."/>
            <person name="Wang J."/>
            <person name="Sieber C.M.K."/>
            <person name="Tom L.M."/>
            <person name="Gardinali P."/>
            <person name="Banfield J.F."/>
            <person name="Atlas R.M."/>
            <person name="Andersen G.L."/>
        </authorList>
    </citation>
    <scope>NUCLEOTIDE SEQUENCE [LARGE SCALE GENOMIC DNA]</scope>
</reference>
<accession>A0A1Y5HZC0</accession>
<evidence type="ECO:0000259" key="1">
    <source>
        <dbReference type="Pfam" id="PF00149"/>
    </source>
</evidence>
<dbReference type="SUPFAM" id="SSF56300">
    <property type="entry name" value="Metallo-dependent phosphatases"/>
    <property type="match status" value="1"/>
</dbReference>
<dbReference type="InterPro" id="IPR004843">
    <property type="entry name" value="Calcineurin-like_PHP"/>
</dbReference>
<dbReference type="Proteomes" id="UP000227088">
    <property type="component" value="Unassembled WGS sequence"/>
</dbReference>
<evidence type="ECO:0000313" key="3">
    <source>
        <dbReference type="Proteomes" id="UP000227088"/>
    </source>
</evidence>
<sequence length="318" mass="37009">MHQGYDLIGDVHGCGETLIVLLEQMGYHKINGVYQHKSRKVVFLGDIIDRGPHIRLACEIVRSMVDAGHAHMIMGNHEYNLVTYMTPAPAGVDQPYLREHTERNSFIVEQTVKQFANHPQEFKDYLDWFTELPLFMEFDHFRVVHACWDHAFINEFTARYGGNQLHKGLLSESVNTESFLYQSLDRLLRGTSLKLPDDRSMVAKDGMVRQFFRTKFWSQNPQVYNDVIFQPDPLPVDLAHVRLNAEEKEKLLYYSENEKPLFFGHYWMSGVPAVIRSNIACLDYSAVKYGRLVAYRMDGESHLNNGKFTWVRVEKTER</sequence>
<dbReference type="PANTHER" id="PTHR42850">
    <property type="entry name" value="METALLOPHOSPHOESTERASE"/>
    <property type="match status" value="1"/>
</dbReference>
<name>A0A1Y5HZC0_OLEAN</name>